<organism evidence="1 2">
    <name type="scientific">Phytophthora fragariaefolia</name>
    <dbReference type="NCBI Taxonomy" id="1490495"/>
    <lineage>
        <taxon>Eukaryota</taxon>
        <taxon>Sar</taxon>
        <taxon>Stramenopiles</taxon>
        <taxon>Oomycota</taxon>
        <taxon>Peronosporomycetes</taxon>
        <taxon>Peronosporales</taxon>
        <taxon>Peronosporaceae</taxon>
        <taxon>Phytophthora</taxon>
    </lineage>
</organism>
<evidence type="ECO:0000313" key="2">
    <source>
        <dbReference type="Proteomes" id="UP001165121"/>
    </source>
</evidence>
<reference evidence="1" key="1">
    <citation type="submission" date="2023-04" db="EMBL/GenBank/DDBJ databases">
        <title>Phytophthora fragariaefolia NBRC 109709.</title>
        <authorList>
            <person name="Ichikawa N."/>
            <person name="Sato H."/>
            <person name="Tonouchi N."/>
        </authorList>
    </citation>
    <scope>NUCLEOTIDE SEQUENCE</scope>
    <source>
        <strain evidence="1">NBRC 109709</strain>
    </source>
</reference>
<keyword evidence="2" id="KW-1185">Reference proteome</keyword>
<comment type="caution">
    <text evidence="1">The sequence shown here is derived from an EMBL/GenBank/DDBJ whole genome shotgun (WGS) entry which is preliminary data.</text>
</comment>
<sequence>MDDFKPYVNKFLVIDVPEEQDILLGMAWLKTNNPDIDWIEERVLPREQPNKIGTDNTVKKKKEKIKQEVKIPHLPEHPATKIGGKRVLFHKTKARWC</sequence>
<accession>A0A9W7CQM0</accession>
<protein>
    <submittedName>
        <fullName evidence="1">Unnamed protein product</fullName>
    </submittedName>
</protein>
<dbReference type="Proteomes" id="UP001165121">
    <property type="component" value="Unassembled WGS sequence"/>
</dbReference>
<name>A0A9W7CQM0_9STRA</name>
<dbReference type="OrthoDB" id="128646at2759"/>
<dbReference type="AlphaFoldDB" id="A0A9W7CQM0"/>
<evidence type="ECO:0000313" key="1">
    <source>
        <dbReference type="EMBL" id="GMF38978.1"/>
    </source>
</evidence>
<proteinExistence type="predicted"/>
<gene>
    <name evidence="1" type="ORF">Pfra01_001142800</name>
</gene>
<dbReference type="EMBL" id="BSXT01001126">
    <property type="protein sequence ID" value="GMF38978.1"/>
    <property type="molecule type" value="Genomic_DNA"/>
</dbReference>